<dbReference type="AlphaFoldDB" id="A0AAV3U410"/>
<accession>A0AAV3U410</accession>
<feature type="signal peptide" evidence="2">
    <location>
        <begin position="1"/>
        <end position="20"/>
    </location>
</feature>
<dbReference type="PROSITE" id="PS51257">
    <property type="entry name" value="PROKAR_LIPOPROTEIN"/>
    <property type="match status" value="1"/>
</dbReference>
<feature type="chain" id="PRO_5043651951" description="Lipoprotein" evidence="2">
    <location>
        <begin position="21"/>
        <end position="110"/>
    </location>
</feature>
<evidence type="ECO:0000256" key="2">
    <source>
        <dbReference type="SAM" id="SignalP"/>
    </source>
</evidence>
<name>A0AAV3U410_9ALTE</name>
<keyword evidence="2" id="KW-0732">Signal</keyword>
<keyword evidence="4" id="KW-1185">Reference proteome</keyword>
<keyword evidence="1" id="KW-1133">Transmembrane helix</keyword>
<comment type="caution">
    <text evidence="3">The sequence shown here is derived from an EMBL/GenBank/DDBJ whole genome shotgun (WGS) entry which is preliminary data.</text>
</comment>
<organism evidence="3 4">
    <name type="scientific">Halioxenophilus aromaticivorans</name>
    <dbReference type="NCBI Taxonomy" id="1306992"/>
    <lineage>
        <taxon>Bacteria</taxon>
        <taxon>Pseudomonadati</taxon>
        <taxon>Pseudomonadota</taxon>
        <taxon>Gammaproteobacteria</taxon>
        <taxon>Alteromonadales</taxon>
        <taxon>Alteromonadaceae</taxon>
        <taxon>Halioxenophilus</taxon>
    </lineage>
</organism>
<evidence type="ECO:0000256" key="1">
    <source>
        <dbReference type="SAM" id="Phobius"/>
    </source>
</evidence>
<evidence type="ECO:0008006" key="5">
    <source>
        <dbReference type="Google" id="ProtNLM"/>
    </source>
</evidence>
<dbReference type="RefSeq" id="WP_345422886.1">
    <property type="nucleotide sequence ID" value="NZ_AP031496.1"/>
</dbReference>
<keyword evidence="1" id="KW-0812">Transmembrane</keyword>
<sequence length="110" mass="11655">MKSMQLIGRLGLLATVVAVASCVVVPTTDTEYVAKCEISTDRKTLRIVDLFKETNSYYNITTGLILVPISGIVSGAYVAVHNTYRLGKETIVCGKGAGDDGLGESAEEAI</sequence>
<evidence type="ECO:0000313" key="4">
    <source>
        <dbReference type="Proteomes" id="UP001409585"/>
    </source>
</evidence>
<protein>
    <recommendedName>
        <fullName evidence="5">Lipoprotein</fullName>
    </recommendedName>
</protein>
<proteinExistence type="predicted"/>
<reference evidence="4" key="1">
    <citation type="journal article" date="2019" name="Int. J. Syst. Evol. Microbiol.">
        <title>The Global Catalogue of Microorganisms (GCM) 10K type strain sequencing project: providing services to taxonomists for standard genome sequencing and annotation.</title>
        <authorList>
            <consortium name="The Broad Institute Genomics Platform"/>
            <consortium name="The Broad Institute Genome Sequencing Center for Infectious Disease"/>
            <person name="Wu L."/>
            <person name="Ma J."/>
        </authorList>
    </citation>
    <scope>NUCLEOTIDE SEQUENCE [LARGE SCALE GENOMIC DNA]</scope>
    <source>
        <strain evidence="4">JCM 19134</strain>
    </source>
</reference>
<feature type="transmembrane region" description="Helical" evidence="1">
    <location>
        <begin position="57"/>
        <end position="80"/>
    </location>
</feature>
<gene>
    <name evidence="3" type="ORF">GCM10025791_26400</name>
</gene>
<dbReference type="Proteomes" id="UP001409585">
    <property type="component" value="Unassembled WGS sequence"/>
</dbReference>
<dbReference type="EMBL" id="BAABLX010000024">
    <property type="protein sequence ID" value="GAA4945893.1"/>
    <property type="molecule type" value="Genomic_DNA"/>
</dbReference>
<evidence type="ECO:0000313" key="3">
    <source>
        <dbReference type="EMBL" id="GAA4945893.1"/>
    </source>
</evidence>
<keyword evidence="1" id="KW-0472">Membrane</keyword>